<dbReference type="PROSITE" id="PS50206">
    <property type="entry name" value="RHODANESE_3"/>
    <property type="match status" value="1"/>
</dbReference>
<dbReference type="InterPro" id="IPR036873">
    <property type="entry name" value="Rhodanese-like_dom_sf"/>
</dbReference>
<dbReference type="Pfam" id="PF00581">
    <property type="entry name" value="Rhodanese"/>
    <property type="match status" value="1"/>
</dbReference>
<evidence type="ECO:0000313" key="2">
    <source>
        <dbReference type="EMBL" id="SUZ72676.1"/>
    </source>
</evidence>
<evidence type="ECO:0000259" key="1">
    <source>
        <dbReference type="PROSITE" id="PS50206"/>
    </source>
</evidence>
<dbReference type="EMBL" id="UINC01001154">
    <property type="protein sequence ID" value="SUZ72676.1"/>
    <property type="molecule type" value="Genomic_DNA"/>
</dbReference>
<organism evidence="2">
    <name type="scientific">marine metagenome</name>
    <dbReference type="NCBI Taxonomy" id="408172"/>
    <lineage>
        <taxon>unclassified sequences</taxon>
        <taxon>metagenomes</taxon>
        <taxon>ecological metagenomes</taxon>
    </lineage>
</organism>
<dbReference type="InterPro" id="IPR050229">
    <property type="entry name" value="GlpE_sulfurtransferase"/>
</dbReference>
<protein>
    <recommendedName>
        <fullName evidence="1">Rhodanese domain-containing protein</fullName>
    </recommendedName>
</protein>
<sequence length="106" mass="11508">MDVPEIDVDELERRLEEGAVLIDVREPDEWVEVRVPGGCLIPLQNVPERLAEIPEEGTVYVICALGGRSRAAAEFLRGQGRDAVNVFGGTTAWVDADFPTEAGESA</sequence>
<feature type="domain" description="Rhodanese" evidence="1">
    <location>
        <begin position="15"/>
        <end position="102"/>
    </location>
</feature>
<name>A0A381Q041_9ZZZZ</name>
<dbReference type="SMART" id="SM00450">
    <property type="entry name" value="RHOD"/>
    <property type="match status" value="1"/>
</dbReference>
<dbReference type="Gene3D" id="3.40.250.10">
    <property type="entry name" value="Rhodanese-like domain"/>
    <property type="match status" value="1"/>
</dbReference>
<gene>
    <name evidence="2" type="ORF">METZ01_LOCUS25530</name>
</gene>
<reference evidence="2" key="1">
    <citation type="submission" date="2018-05" db="EMBL/GenBank/DDBJ databases">
        <authorList>
            <person name="Lanie J.A."/>
            <person name="Ng W.-L."/>
            <person name="Kazmierczak K.M."/>
            <person name="Andrzejewski T.M."/>
            <person name="Davidsen T.M."/>
            <person name="Wayne K.J."/>
            <person name="Tettelin H."/>
            <person name="Glass J.I."/>
            <person name="Rusch D."/>
            <person name="Podicherti R."/>
            <person name="Tsui H.-C.T."/>
            <person name="Winkler M.E."/>
        </authorList>
    </citation>
    <scope>NUCLEOTIDE SEQUENCE</scope>
</reference>
<dbReference type="InterPro" id="IPR001763">
    <property type="entry name" value="Rhodanese-like_dom"/>
</dbReference>
<accession>A0A381Q041</accession>
<dbReference type="PANTHER" id="PTHR43031:SF1">
    <property type="entry name" value="PYRIDINE NUCLEOTIDE-DISULPHIDE OXIDOREDUCTASE"/>
    <property type="match status" value="1"/>
</dbReference>
<dbReference type="AlphaFoldDB" id="A0A381Q041"/>
<dbReference type="PANTHER" id="PTHR43031">
    <property type="entry name" value="FAD-DEPENDENT OXIDOREDUCTASE"/>
    <property type="match status" value="1"/>
</dbReference>
<dbReference type="CDD" id="cd00158">
    <property type="entry name" value="RHOD"/>
    <property type="match status" value="1"/>
</dbReference>
<proteinExistence type="predicted"/>
<dbReference type="SUPFAM" id="SSF52821">
    <property type="entry name" value="Rhodanese/Cell cycle control phosphatase"/>
    <property type="match status" value="1"/>
</dbReference>